<feature type="compositionally biased region" description="Low complexity" evidence="1">
    <location>
        <begin position="240"/>
        <end position="256"/>
    </location>
</feature>
<gene>
    <name evidence="2" type="ORF">MNBD_ALPHA05-1470</name>
</gene>
<accession>A0A3B0TA89</accession>
<evidence type="ECO:0008006" key="3">
    <source>
        <dbReference type="Google" id="ProtNLM"/>
    </source>
</evidence>
<dbReference type="InterPro" id="IPR021973">
    <property type="entry name" value="SprA-related"/>
</dbReference>
<name>A0A3B0TA89_9ZZZZ</name>
<feature type="region of interest" description="Disordered" evidence="1">
    <location>
        <begin position="231"/>
        <end position="304"/>
    </location>
</feature>
<feature type="region of interest" description="Disordered" evidence="1">
    <location>
        <begin position="41"/>
        <end position="166"/>
    </location>
</feature>
<dbReference type="AlphaFoldDB" id="A0A3B0TA89"/>
<organism evidence="2">
    <name type="scientific">hydrothermal vent metagenome</name>
    <dbReference type="NCBI Taxonomy" id="652676"/>
    <lineage>
        <taxon>unclassified sequences</taxon>
        <taxon>metagenomes</taxon>
        <taxon>ecological metagenomes</taxon>
    </lineage>
</organism>
<feature type="compositionally biased region" description="Low complexity" evidence="1">
    <location>
        <begin position="123"/>
        <end position="137"/>
    </location>
</feature>
<sequence length="330" mass="33468">MSGFGSISGFPARQILAVTGMQAKGLDRLVNDPGAALRQLGEQSLTGRADDANLTQRPAPIPTASDRSLSGAVVRSAIEASRADAENSVVTQKPEQAAAEENASQQAVVSDDKAADGLEKARANVATPAANPAAEAEAGGDDERGPNGLTPDEETVVRDMRGRDREVRAHELAHKNTGGRYAGAISLSYDKGPDGQQYAVAGSVPIDMSPEASPEATIAKMRIVAAAALAPADPSGPDRGIAQAAQGQIIQASADASAERQAETEALREDARADEESGAAGAFGGAESEPGAENTAGVFAANDPDNPYTALGVISSGAFGERDDAAVVAA</sequence>
<dbReference type="EMBL" id="UOEH01000416">
    <property type="protein sequence ID" value="VAW03916.1"/>
    <property type="molecule type" value="Genomic_DNA"/>
</dbReference>
<evidence type="ECO:0000313" key="2">
    <source>
        <dbReference type="EMBL" id="VAW03916.1"/>
    </source>
</evidence>
<feature type="compositionally biased region" description="Basic and acidic residues" evidence="1">
    <location>
        <begin position="155"/>
        <end position="166"/>
    </location>
</feature>
<feature type="compositionally biased region" description="Low complexity" evidence="1">
    <location>
        <begin position="95"/>
        <end position="107"/>
    </location>
</feature>
<reference evidence="2" key="1">
    <citation type="submission" date="2018-06" db="EMBL/GenBank/DDBJ databases">
        <authorList>
            <person name="Zhirakovskaya E."/>
        </authorList>
    </citation>
    <scope>NUCLEOTIDE SEQUENCE</scope>
</reference>
<feature type="compositionally biased region" description="Basic and acidic residues" evidence="1">
    <location>
        <begin position="257"/>
        <end position="275"/>
    </location>
</feature>
<feature type="compositionally biased region" description="Basic and acidic residues" evidence="1">
    <location>
        <begin position="110"/>
        <end position="122"/>
    </location>
</feature>
<protein>
    <recommendedName>
        <fullName evidence="3">SrpA-related protein</fullName>
    </recommendedName>
</protein>
<proteinExistence type="predicted"/>
<dbReference type="Pfam" id="PF12118">
    <property type="entry name" value="SprA-related"/>
    <property type="match status" value="1"/>
</dbReference>
<evidence type="ECO:0000256" key="1">
    <source>
        <dbReference type="SAM" id="MobiDB-lite"/>
    </source>
</evidence>